<dbReference type="GO" id="GO:0016853">
    <property type="term" value="F:isomerase activity"/>
    <property type="evidence" value="ECO:0007669"/>
    <property type="project" value="UniProtKB-KW"/>
</dbReference>
<dbReference type="InterPro" id="IPR013740">
    <property type="entry name" value="Redoxin"/>
</dbReference>
<keyword evidence="6" id="KW-0413">Isomerase</keyword>
<keyword evidence="2" id="KW-0201">Cytochrome c-type biogenesis</keyword>
<organism evidence="6 7">
    <name type="scientific">Blastococcus tunisiensis</name>
    <dbReference type="NCBI Taxonomy" id="1798228"/>
    <lineage>
        <taxon>Bacteria</taxon>
        <taxon>Bacillati</taxon>
        <taxon>Actinomycetota</taxon>
        <taxon>Actinomycetes</taxon>
        <taxon>Geodermatophilales</taxon>
        <taxon>Geodermatophilaceae</taxon>
        <taxon>Blastococcus</taxon>
    </lineage>
</organism>
<evidence type="ECO:0000313" key="7">
    <source>
        <dbReference type="Proteomes" id="UP000198589"/>
    </source>
</evidence>
<dbReference type="SUPFAM" id="SSF52833">
    <property type="entry name" value="Thioredoxin-like"/>
    <property type="match status" value="1"/>
</dbReference>
<gene>
    <name evidence="6" type="ORF">SAMN05216574_102112</name>
</gene>
<keyword evidence="7" id="KW-1185">Reference proteome</keyword>
<comment type="subcellular location">
    <subcellularLocation>
        <location evidence="1">Cell envelope</location>
    </subcellularLocation>
</comment>
<evidence type="ECO:0000256" key="4">
    <source>
        <dbReference type="SAM" id="SignalP"/>
    </source>
</evidence>
<dbReference type="CDD" id="cd02966">
    <property type="entry name" value="TlpA_like_family"/>
    <property type="match status" value="1"/>
</dbReference>
<evidence type="ECO:0000313" key="6">
    <source>
        <dbReference type="EMBL" id="SFE08051.1"/>
    </source>
</evidence>
<protein>
    <submittedName>
        <fullName evidence="6">Thiol-disulfide isomerase or thioredoxin</fullName>
    </submittedName>
</protein>
<dbReference type="Proteomes" id="UP000198589">
    <property type="component" value="Unassembled WGS sequence"/>
</dbReference>
<dbReference type="PROSITE" id="PS00194">
    <property type="entry name" value="THIOREDOXIN_1"/>
    <property type="match status" value="1"/>
</dbReference>
<dbReference type="RefSeq" id="WP_092195540.1">
    <property type="nucleotide sequence ID" value="NZ_FOND01000002.1"/>
</dbReference>
<dbReference type="InterPro" id="IPR017937">
    <property type="entry name" value="Thioredoxin_CS"/>
</dbReference>
<dbReference type="Gene3D" id="3.40.30.10">
    <property type="entry name" value="Glutaredoxin"/>
    <property type="match status" value="1"/>
</dbReference>
<dbReference type="AlphaFoldDB" id="A0A1I1XLF8"/>
<reference evidence="7" key="1">
    <citation type="submission" date="2016-10" db="EMBL/GenBank/DDBJ databases">
        <authorList>
            <person name="Varghese N."/>
            <person name="Submissions S."/>
        </authorList>
    </citation>
    <scope>NUCLEOTIDE SEQUENCE [LARGE SCALE GENOMIC DNA]</scope>
    <source>
        <strain evidence="7">DSM 46838</strain>
    </source>
</reference>
<dbReference type="STRING" id="1798228.SAMN05216574_102112"/>
<evidence type="ECO:0000256" key="3">
    <source>
        <dbReference type="SAM" id="MobiDB-lite"/>
    </source>
</evidence>
<dbReference type="InterPro" id="IPR050553">
    <property type="entry name" value="Thioredoxin_ResA/DsbE_sf"/>
</dbReference>
<feature type="signal peptide" evidence="4">
    <location>
        <begin position="1"/>
        <end position="17"/>
    </location>
</feature>
<feature type="region of interest" description="Disordered" evidence="3">
    <location>
        <begin position="20"/>
        <end position="48"/>
    </location>
</feature>
<evidence type="ECO:0000256" key="2">
    <source>
        <dbReference type="ARBA" id="ARBA00022748"/>
    </source>
</evidence>
<proteinExistence type="predicted"/>
<dbReference type="PANTHER" id="PTHR42852">
    <property type="entry name" value="THIOL:DISULFIDE INTERCHANGE PROTEIN DSBE"/>
    <property type="match status" value="1"/>
</dbReference>
<feature type="chain" id="PRO_5038795890" evidence="4">
    <location>
        <begin position="18"/>
        <end position="191"/>
    </location>
</feature>
<keyword evidence="4" id="KW-0732">Signal</keyword>
<evidence type="ECO:0000259" key="5">
    <source>
        <dbReference type="PROSITE" id="PS51352"/>
    </source>
</evidence>
<dbReference type="PANTHER" id="PTHR42852:SF13">
    <property type="entry name" value="PROTEIN DIPZ"/>
    <property type="match status" value="1"/>
</dbReference>
<dbReference type="InterPro" id="IPR013766">
    <property type="entry name" value="Thioredoxin_domain"/>
</dbReference>
<sequence>MRLPLIALLLVVLSACTADPEAAPDEAPPTSVAEAETDLPPCPEQGPAASEVDAALGDLVFECFGGGDLDLASAPGTPTVLNLWASWCAPCREELPFVDQLATAAGDRLRVIGVASQDGIPQASSFAADAGLGFPSAFDADGALAAGLGLKGLPHSVFLAPDGSVAHVEVGAVDSYDELRALVSEHLGVQL</sequence>
<dbReference type="InterPro" id="IPR036249">
    <property type="entry name" value="Thioredoxin-like_sf"/>
</dbReference>
<dbReference type="PROSITE" id="PS51352">
    <property type="entry name" value="THIOREDOXIN_2"/>
    <property type="match status" value="1"/>
</dbReference>
<feature type="domain" description="Thioredoxin" evidence="5">
    <location>
        <begin position="21"/>
        <end position="188"/>
    </location>
</feature>
<dbReference type="GO" id="GO:0017004">
    <property type="term" value="P:cytochrome complex assembly"/>
    <property type="evidence" value="ECO:0007669"/>
    <property type="project" value="UniProtKB-KW"/>
</dbReference>
<dbReference type="OrthoDB" id="9796554at2"/>
<dbReference type="PROSITE" id="PS51257">
    <property type="entry name" value="PROKAR_LIPOPROTEIN"/>
    <property type="match status" value="1"/>
</dbReference>
<accession>A0A1I1XLF8</accession>
<dbReference type="Pfam" id="PF08534">
    <property type="entry name" value="Redoxin"/>
    <property type="match status" value="1"/>
</dbReference>
<evidence type="ECO:0000256" key="1">
    <source>
        <dbReference type="ARBA" id="ARBA00004196"/>
    </source>
</evidence>
<dbReference type="GO" id="GO:0030313">
    <property type="term" value="C:cell envelope"/>
    <property type="evidence" value="ECO:0007669"/>
    <property type="project" value="UniProtKB-SubCell"/>
</dbReference>
<dbReference type="EMBL" id="FOND01000002">
    <property type="protein sequence ID" value="SFE08051.1"/>
    <property type="molecule type" value="Genomic_DNA"/>
</dbReference>
<name>A0A1I1XLF8_9ACTN</name>
<dbReference type="GO" id="GO:0016491">
    <property type="term" value="F:oxidoreductase activity"/>
    <property type="evidence" value="ECO:0007669"/>
    <property type="project" value="InterPro"/>
</dbReference>